<evidence type="ECO:0000256" key="1">
    <source>
        <dbReference type="ARBA" id="ARBA00023239"/>
    </source>
</evidence>
<dbReference type="GO" id="GO:0006108">
    <property type="term" value="P:malate metabolic process"/>
    <property type="evidence" value="ECO:0007669"/>
    <property type="project" value="TreeGrafter"/>
</dbReference>
<reference evidence="2 3" key="1">
    <citation type="submission" date="2016-03" db="EMBL/GenBank/DDBJ databases">
        <title>Genome sequence of Rhodococcus kyotonensis KB10.</title>
        <authorList>
            <person name="Jeong H."/>
            <person name="Hong C.E."/>
            <person name="Jo S.H."/>
            <person name="Park J.M."/>
        </authorList>
    </citation>
    <scope>NUCLEOTIDE SEQUENCE [LARGE SCALE GENOMIC DNA]</scope>
    <source>
        <strain evidence="2 3">KB10</strain>
    </source>
</reference>
<dbReference type="AlphaFoldDB" id="A0A177YJN9"/>
<comment type="caution">
    <text evidence="2">The sequence shown here is derived from an EMBL/GenBank/DDBJ whole genome shotgun (WGS) entry which is preliminary data.</text>
</comment>
<evidence type="ECO:0000313" key="2">
    <source>
        <dbReference type="EMBL" id="OAK55695.1"/>
    </source>
</evidence>
<dbReference type="InterPro" id="IPR008948">
    <property type="entry name" value="L-Aspartase-like"/>
</dbReference>
<dbReference type="GO" id="GO:0006099">
    <property type="term" value="P:tricarboxylic acid cycle"/>
    <property type="evidence" value="ECO:0007669"/>
    <property type="project" value="TreeGrafter"/>
</dbReference>
<dbReference type="Proteomes" id="UP000077519">
    <property type="component" value="Unassembled WGS sequence"/>
</dbReference>
<dbReference type="InterPro" id="IPR024083">
    <property type="entry name" value="Fumarase/histidase_N"/>
</dbReference>
<name>A0A177YJN9_9NOCA</name>
<dbReference type="Gene3D" id="1.10.275.10">
    <property type="entry name" value="Fumarase/aspartase (N-terminal domain)"/>
    <property type="match status" value="1"/>
</dbReference>
<keyword evidence="3" id="KW-1185">Reference proteome</keyword>
<organism evidence="2 3">
    <name type="scientific">Rhodococcoides kyotonense</name>
    <dbReference type="NCBI Taxonomy" id="398843"/>
    <lineage>
        <taxon>Bacteria</taxon>
        <taxon>Bacillati</taxon>
        <taxon>Actinomycetota</taxon>
        <taxon>Actinomycetes</taxon>
        <taxon>Mycobacteriales</taxon>
        <taxon>Nocardiaceae</taxon>
        <taxon>Rhodococcoides</taxon>
    </lineage>
</organism>
<dbReference type="EMBL" id="LVHI01000008">
    <property type="protein sequence ID" value="OAK55695.1"/>
    <property type="molecule type" value="Genomic_DNA"/>
</dbReference>
<sequence>MVVDDQGVDGGALPVGILHAYAHIRRAAAYSNGARGVASLNIAGAITAAANHVVDGDLDDQFRADVCHCRSVSEVGAAVDQMLADRASVLLGQTGGSKMTVRPSDVSALQDPSHSFMAAATIATAVEVSRVLLPGAVLFRNAIVEFSRRLDSDAALDVGDPAAASAAAACMKRWARRILLTVDAAQKSTDRPLTVYLGPADSDPSAPALDINSVARYLADSTGLPLQGTGRRRLGDSNTISALFNSVEAVASVIEQTTQQIAFAGKPYFASESARRVGAANAVHTIYSTACQRTAGVCASVLAPRQRRIESGDVVPPVPLHGWAADLLTVTTSLSDAITELRSSVVEPLARRAVAPACRIA</sequence>
<dbReference type="PANTHER" id="PTHR11444">
    <property type="entry name" value="ASPARTATEAMMONIA/ARGININOSUCCINATE/ADENYLOSUCCINATE LYASE"/>
    <property type="match status" value="1"/>
</dbReference>
<protein>
    <submittedName>
        <fullName evidence="2">Uncharacterized protein</fullName>
    </submittedName>
</protein>
<accession>A0A177YJN9</accession>
<dbReference type="RefSeq" id="WP_068423384.1">
    <property type="nucleotide sequence ID" value="NZ_LVHI01000008.1"/>
</dbReference>
<proteinExistence type="predicted"/>
<keyword evidence="1" id="KW-0456">Lyase</keyword>
<dbReference type="GO" id="GO:0004333">
    <property type="term" value="F:fumarate hydratase activity"/>
    <property type="evidence" value="ECO:0007669"/>
    <property type="project" value="InterPro"/>
</dbReference>
<dbReference type="InterPro" id="IPR005677">
    <property type="entry name" value="Fum_hydII"/>
</dbReference>
<evidence type="ECO:0000313" key="3">
    <source>
        <dbReference type="Proteomes" id="UP000077519"/>
    </source>
</evidence>
<dbReference type="SUPFAM" id="SSF48557">
    <property type="entry name" value="L-aspartase-like"/>
    <property type="match status" value="1"/>
</dbReference>
<dbReference type="PANTHER" id="PTHR11444:SF1">
    <property type="entry name" value="FUMARATE HYDRATASE, MITOCHONDRIAL"/>
    <property type="match status" value="1"/>
</dbReference>
<dbReference type="GO" id="GO:0006106">
    <property type="term" value="P:fumarate metabolic process"/>
    <property type="evidence" value="ECO:0007669"/>
    <property type="project" value="InterPro"/>
</dbReference>
<gene>
    <name evidence="2" type="ORF">A3K89_19165</name>
</gene>